<dbReference type="Gene3D" id="3.90.1200.10">
    <property type="match status" value="1"/>
</dbReference>
<accession>A9KLW5</accession>
<dbReference type="HOGENOM" id="CLU_083624_1_0_9"/>
<name>A9KLW5_LACP7</name>
<dbReference type="KEGG" id="cpy:Cphy_3927"/>
<dbReference type="Pfam" id="PF01636">
    <property type="entry name" value="APH"/>
    <property type="match status" value="1"/>
</dbReference>
<keyword evidence="2" id="KW-0723">Serine/threonine-protein kinase</keyword>
<dbReference type="STRING" id="357809.Cphy_3927"/>
<sequence length="248" mass="28463">MKLTNLISKGQKASVYRDGDNAIKVFNKETNKTDVLNEALNTTRVEETGLAIPSISEVGIENGQWSITMNFIEGKTLSQLIKENPEKKEEYINKMVDLQLEIHSKRAPLLNKLKDKLIRQINSLEMLDSIKKYDLLTRLDGMPKHVKVCHGDLNPNNIIVSNDNMYVIDWVHATQGNASADTARTYLLFALEDQRLADYYLDVFCKKSKTEKRYVQTWLPIVAAAQLSKDKPEEKDLLMKWLDVVEYE</sequence>
<keyword evidence="2" id="KW-0418">Kinase</keyword>
<organism evidence="2 3">
    <name type="scientific">Lachnoclostridium phytofermentans (strain ATCC 700394 / DSM 18823 / ISDg)</name>
    <name type="common">Clostridium phytofermentans</name>
    <dbReference type="NCBI Taxonomy" id="357809"/>
    <lineage>
        <taxon>Bacteria</taxon>
        <taxon>Bacillati</taxon>
        <taxon>Bacillota</taxon>
        <taxon>Clostridia</taxon>
        <taxon>Lachnospirales</taxon>
        <taxon>Lachnospiraceae</taxon>
    </lineage>
</organism>
<dbReference type="Proteomes" id="UP000000370">
    <property type="component" value="Chromosome"/>
</dbReference>
<dbReference type="AlphaFoldDB" id="A9KLW5"/>
<protein>
    <submittedName>
        <fullName evidence="2">Mn2+-dependent serine/threonine protein kinase</fullName>
    </submittedName>
</protein>
<dbReference type="InterPro" id="IPR051678">
    <property type="entry name" value="AGP_Transferase"/>
</dbReference>
<dbReference type="OrthoDB" id="9800774at2"/>
<dbReference type="SUPFAM" id="SSF56112">
    <property type="entry name" value="Protein kinase-like (PK-like)"/>
    <property type="match status" value="1"/>
</dbReference>
<evidence type="ECO:0000259" key="1">
    <source>
        <dbReference type="Pfam" id="PF01636"/>
    </source>
</evidence>
<proteinExistence type="predicted"/>
<dbReference type="EMBL" id="CP000885">
    <property type="protein sequence ID" value="ABX44274.1"/>
    <property type="molecule type" value="Genomic_DNA"/>
</dbReference>
<dbReference type="GO" id="GO:0004674">
    <property type="term" value="F:protein serine/threonine kinase activity"/>
    <property type="evidence" value="ECO:0007669"/>
    <property type="project" value="UniProtKB-KW"/>
</dbReference>
<dbReference type="PANTHER" id="PTHR21310">
    <property type="entry name" value="AMINOGLYCOSIDE PHOSPHOTRANSFERASE-RELATED-RELATED"/>
    <property type="match status" value="1"/>
</dbReference>
<dbReference type="InterPro" id="IPR002575">
    <property type="entry name" value="Aminoglycoside_PTrfase"/>
</dbReference>
<gene>
    <name evidence="2" type="ordered locus">Cphy_3927</name>
</gene>
<feature type="domain" description="Aminoglycoside phosphotransferase" evidence="1">
    <location>
        <begin position="7"/>
        <end position="205"/>
    </location>
</feature>
<evidence type="ECO:0000313" key="2">
    <source>
        <dbReference type="EMBL" id="ABX44274.1"/>
    </source>
</evidence>
<evidence type="ECO:0000313" key="3">
    <source>
        <dbReference type="Proteomes" id="UP000000370"/>
    </source>
</evidence>
<dbReference type="RefSeq" id="WP_012201921.1">
    <property type="nucleotide sequence ID" value="NC_010001.1"/>
</dbReference>
<dbReference type="InterPro" id="IPR011009">
    <property type="entry name" value="Kinase-like_dom_sf"/>
</dbReference>
<reference evidence="3" key="1">
    <citation type="submission" date="2007-11" db="EMBL/GenBank/DDBJ databases">
        <title>Complete genome sequence of Clostridium phytofermentans ISDg.</title>
        <authorList>
            <person name="Leschine S.B."/>
            <person name="Warnick T.A."/>
            <person name="Blanchard J.L."/>
            <person name="Schnell D.J."/>
            <person name="Petit E.L."/>
            <person name="LaTouf W.G."/>
            <person name="Copeland A."/>
            <person name="Lucas S."/>
            <person name="Lapidus A."/>
            <person name="Barry K."/>
            <person name="Glavina del Rio T."/>
            <person name="Dalin E."/>
            <person name="Tice H."/>
            <person name="Pitluck S."/>
            <person name="Kiss H."/>
            <person name="Brettin T."/>
            <person name="Bruce D."/>
            <person name="Detter J.C."/>
            <person name="Han C."/>
            <person name="Kuske C."/>
            <person name="Schmutz J."/>
            <person name="Larimer F."/>
            <person name="Land M."/>
            <person name="Hauser L."/>
            <person name="Kyrpides N."/>
            <person name="Kim E.A."/>
            <person name="Richardson P."/>
        </authorList>
    </citation>
    <scope>NUCLEOTIDE SEQUENCE [LARGE SCALE GENOMIC DNA]</scope>
    <source>
        <strain evidence="3">ATCC 700394 / DSM 18823 / ISDg</strain>
    </source>
</reference>
<keyword evidence="3" id="KW-1185">Reference proteome</keyword>
<keyword evidence="2" id="KW-0808">Transferase</keyword>
<dbReference type="eggNOG" id="COG0510">
    <property type="taxonomic scope" value="Bacteria"/>
</dbReference>